<reference evidence="1 2" key="1">
    <citation type="journal article" date="2014" name="BMC Genomics">
        <title>Genome sequencing of four Aureobasidium pullulans varieties: biotechnological potential, stress tolerance, and description of new species.</title>
        <authorList>
            <person name="Gostin Ar C."/>
            <person name="Ohm R.A."/>
            <person name="Kogej T."/>
            <person name="Sonjak S."/>
            <person name="Turk M."/>
            <person name="Zajc J."/>
            <person name="Zalar P."/>
            <person name="Grube M."/>
            <person name="Sun H."/>
            <person name="Han J."/>
            <person name="Sharma A."/>
            <person name="Chiniquy J."/>
            <person name="Ngan C.Y."/>
            <person name="Lipzen A."/>
            <person name="Barry K."/>
            <person name="Grigoriev I.V."/>
            <person name="Gunde-Cimerman N."/>
        </authorList>
    </citation>
    <scope>NUCLEOTIDE SEQUENCE [LARGE SCALE GENOMIC DNA]</scope>
    <source>
        <strain evidence="1 2">CBS 147.97</strain>
    </source>
</reference>
<dbReference type="EMBL" id="KL584704">
    <property type="protein sequence ID" value="KEQ75778.1"/>
    <property type="molecule type" value="Genomic_DNA"/>
</dbReference>
<name>A0A074WRK3_9PEZI</name>
<keyword evidence="2" id="KW-1185">Reference proteome</keyword>
<dbReference type="GeneID" id="25413120"/>
<organism evidence="1 2">
    <name type="scientific">Aureobasidium namibiae CBS 147.97</name>
    <dbReference type="NCBI Taxonomy" id="1043004"/>
    <lineage>
        <taxon>Eukaryota</taxon>
        <taxon>Fungi</taxon>
        <taxon>Dikarya</taxon>
        <taxon>Ascomycota</taxon>
        <taxon>Pezizomycotina</taxon>
        <taxon>Dothideomycetes</taxon>
        <taxon>Dothideomycetidae</taxon>
        <taxon>Dothideales</taxon>
        <taxon>Saccotheciaceae</taxon>
        <taxon>Aureobasidium</taxon>
    </lineage>
</organism>
<evidence type="ECO:0000313" key="1">
    <source>
        <dbReference type="EMBL" id="KEQ75778.1"/>
    </source>
</evidence>
<dbReference type="AlphaFoldDB" id="A0A074WRK3"/>
<protein>
    <submittedName>
        <fullName evidence="1">Uncharacterized protein</fullName>
    </submittedName>
</protein>
<dbReference type="HOGENOM" id="CLU_1586138_0_0_1"/>
<dbReference type="Proteomes" id="UP000027730">
    <property type="component" value="Unassembled WGS sequence"/>
</dbReference>
<gene>
    <name evidence="1" type="ORF">M436DRAFT_61096</name>
</gene>
<sequence>MDDNHTRALMQRIHETQQDLAGRKVSDTHHTILEGIPESFFDYPSAEVEMSHRFYFAGRVDRCLDSGVDWNETWDQQLHPTSKVFEACENTYHLMSNLSANWYVPAGEIRGLVPELLVPSQELLTRLLCENLAAPSFLLMISDDIHHSDVEPEQNLEEIHPPNKPAAS</sequence>
<evidence type="ECO:0000313" key="2">
    <source>
        <dbReference type="Proteomes" id="UP000027730"/>
    </source>
</evidence>
<accession>A0A074WRK3</accession>
<proteinExistence type="predicted"/>
<dbReference type="RefSeq" id="XP_013430252.1">
    <property type="nucleotide sequence ID" value="XM_013574798.1"/>
</dbReference>